<dbReference type="SUPFAM" id="SSF55846">
    <property type="entry name" value="N-acetylmuramoyl-L-alanine amidase-like"/>
    <property type="match status" value="1"/>
</dbReference>
<reference evidence="3 4" key="1">
    <citation type="submission" date="2016-09" db="EMBL/GenBank/DDBJ databases">
        <authorList>
            <consortium name="Pathogen Informatics"/>
            <person name="Sun Q."/>
            <person name="Inoue M."/>
        </authorList>
    </citation>
    <scope>NUCLEOTIDE SEQUENCE [LARGE SCALE GENOMIC DNA]</scope>
    <source>
        <strain evidence="3 4">82C</strain>
    </source>
</reference>
<dbReference type="EMBL" id="FMPG01000003">
    <property type="protein sequence ID" value="SCS81120.1"/>
    <property type="molecule type" value="Genomic_DNA"/>
</dbReference>
<dbReference type="Proteomes" id="UP000095768">
    <property type="component" value="Unassembled WGS sequence"/>
</dbReference>
<dbReference type="RefSeq" id="WP_069995566.1">
    <property type="nucleotide sequence ID" value="NZ_FMPG01000003.1"/>
</dbReference>
<dbReference type="GO" id="GO:0008745">
    <property type="term" value="F:N-acetylmuramoyl-L-alanine amidase activity"/>
    <property type="evidence" value="ECO:0007669"/>
    <property type="project" value="InterPro"/>
</dbReference>
<dbReference type="OrthoDB" id="2416895at2"/>
<protein>
    <submittedName>
        <fullName evidence="2">N-acetylmuramoyl-L-alanine amidase family protein</fullName>
    </submittedName>
</protein>
<evidence type="ECO:0000313" key="2">
    <source>
        <dbReference type="EMBL" id="SCS81120.1"/>
    </source>
</evidence>
<dbReference type="Gene3D" id="3.40.80.10">
    <property type="entry name" value="Peptidoglycan recognition protein-like"/>
    <property type="match status" value="1"/>
</dbReference>
<evidence type="ECO:0000313" key="4">
    <source>
        <dbReference type="Proteomes" id="UP000095412"/>
    </source>
</evidence>
<proteinExistence type="predicted"/>
<dbReference type="EMBL" id="FMPI01000008">
    <property type="protein sequence ID" value="SCS93223.1"/>
    <property type="molecule type" value="Genomic_DNA"/>
</dbReference>
<organism evidence="2 5">
    <name type="scientific">Staphylococcus caeli</name>
    <dbReference type="NCBI Taxonomy" id="2201815"/>
    <lineage>
        <taxon>Bacteria</taxon>
        <taxon>Bacillati</taxon>
        <taxon>Bacillota</taxon>
        <taxon>Bacilli</taxon>
        <taxon>Bacillales</taxon>
        <taxon>Staphylococcaceae</taxon>
        <taxon>Staphylococcus</taxon>
    </lineage>
</organism>
<keyword evidence="4" id="KW-1185">Reference proteome</keyword>
<sequence>MEHIYSKFYSQFEIITELKTEVLGVVLHDDAENYAAKDYIEWLQNRIARGELEKGWACVYVDKNTCYWFHPSQNIEWHCGHTFANAHYIGIERCQSKIGGILSDEDFMENEEASFKIAAMLLQKYKLPVNRETVKLHKMFYDTECPARAWEIHLKNAPTNQQNMQKLQDYFIEKIRAYDLFTEEELIVLG</sequence>
<dbReference type="InterPro" id="IPR002502">
    <property type="entry name" value="Amidase_domain"/>
</dbReference>
<evidence type="ECO:0000259" key="1">
    <source>
        <dbReference type="SMART" id="SM00644"/>
    </source>
</evidence>
<name>A0A1D4M473_9STAP</name>
<dbReference type="GO" id="GO:0009253">
    <property type="term" value="P:peptidoglycan catabolic process"/>
    <property type="evidence" value="ECO:0007669"/>
    <property type="project" value="InterPro"/>
</dbReference>
<dbReference type="Proteomes" id="UP000095412">
    <property type="component" value="Unassembled WGS sequence"/>
</dbReference>
<feature type="domain" description="N-acetylmuramoyl-L-alanine amidase" evidence="1">
    <location>
        <begin position="10"/>
        <end position="162"/>
    </location>
</feature>
<dbReference type="AlphaFoldDB" id="A0A1D4M473"/>
<dbReference type="Pfam" id="PF01510">
    <property type="entry name" value="Amidase_2"/>
    <property type="match status" value="1"/>
</dbReference>
<evidence type="ECO:0000313" key="3">
    <source>
        <dbReference type="EMBL" id="SCS93223.1"/>
    </source>
</evidence>
<reference evidence="2 5" key="2">
    <citation type="submission" date="2016-09" db="EMBL/GenBank/DDBJ databases">
        <authorList>
            <consortium name="Pathogen Informatics"/>
        </authorList>
    </citation>
    <scope>NUCLEOTIDE SEQUENCE [LARGE SCALE GENOMIC DNA]</scope>
    <source>
        <strain evidence="2 5">82B</strain>
    </source>
</reference>
<evidence type="ECO:0000313" key="5">
    <source>
        <dbReference type="Proteomes" id="UP000095768"/>
    </source>
</evidence>
<dbReference type="InterPro" id="IPR036505">
    <property type="entry name" value="Amidase/PGRP_sf"/>
</dbReference>
<accession>A0A1D4M473</accession>
<dbReference type="SMART" id="SM00644">
    <property type="entry name" value="Ami_2"/>
    <property type="match status" value="1"/>
</dbReference>
<gene>
    <name evidence="2" type="ORF">SAMEA2297795_01213</name>
    <name evidence="3" type="ORF">SAMEA2297796_01396</name>
</gene>